<dbReference type="HOGENOM" id="CLU_1473904_0_0_0"/>
<dbReference type="EMBL" id="CP001848">
    <property type="protein sequence ID" value="ADB18061.1"/>
    <property type="molecule type" value="Genomic_DNA"/>
</dbReference>
<dbReference type="STRING" id="530564.Psta_3397"/>
<feature type="transmembrane region" description="Helical" evidence="1">
    <location>
        <begin position="97"/>
        <end position="116"/>
    </location>
</feature>
<evidence type="ECO:0000256" key="1">
    <source>
        <dbReference type="SAM" id="Phobius"/>
    </source>
</evidence>
<dbReference type="AlphaFoldDB" id="D2QXY4"/>
<dbReference type="Pfam" id="PF09851">
    <property type="entry name" value="SHOCT"/>
    <property type="match status" value="1"/>
</dbReference>
<evidence type="ECO:0000313" key="4">
    <source>
        <dbReference type="Proteomes" id="UP000001887"/>
    </source>
</evidence>
<keyword evidence="1" id="KW-1133">Transmembrane helix</keyword>
<keyword evidence="1" id="KW-0812">Transmembrane</keyword>
<reference evidence="3 4" key="1">
    <citation type="journal article" date="2009" name="Stand. Genomic Sci.">
        <title>Complete genome sequence of Pirellula staleyi type strain (ATCC 27377).</title>
        <authorList>
            <person name="Clum A."/>
            <person name="Tindall B.J."/>
            <person name="Sikorski J."/>
            <person name="Ivanova N."/>
            <person name="Mavrommatis K."/>
            <person name="Lucas S."/>
            <person name="Glavina del Rio T."/>
            <person name="Nolan M."/>
            <person name="Chen F."/>
            <person name="Tice H."/>
            <person name="Pitluck S."/>
            <person name="Cheng J.F."/>
            <person name="Chertkov O."/>
            <person name="Brettin T."/>
            <person name="Han C."/>
            <person name="Detter J.C."/>
            <person name="Kuske C."/>
            <person name="Bruce D."/>
            <person name="Goodwin L."/>
            <person name="Ovchinikova G."/>
            <person name="Pati A."/>
            <person name="Mikhailova N."/>
            <person name="Chen A."/>
            <person name="Palaniappan K."/>
            <person name="Land M."/>
            <person name="Hauser L."/>
            <person name="Chang Y.J."/>
            <person name="Jeffries C.D."/>
            <person name="Chain P."/>
            <person name="Rohde M."/>
            <person name="Goker M."/>
            <person name="Bristow J."/>
            <person name="Eisen J.A."/>
            <person name="Markowitz V."/>
            <person name="Hugenholtz P."/>
            <person name="Kyrpides N.C."/>
            <person name="Klenk H.P."/>
            <person name="Lapidus A."/>
        </authorList>
    </citation>
    <scope>NUCLEOTIDE SEQUENCE [LARGE SCALE GENOMIC DNA]</scope>
    <source>
        <strain evidence="4">ATCC 27377 / DSM 6068 / ICPB 4128</strain>
    </source>
</reference>
<evidence type="ECO:0000313" key="3">
    <source>
        <dbReference type="EMBL" id="ADB18061.1"/>
    </source>
</evidence>
<evidence type="ECO:0000259" key="2">
    <source>
        <dbReference type="Pfam" id="PF09851"/>
    </source>
</evidence>
<gene>
    <name evidence="3" type="ordered locus">Psta_3397</name>
</gene>
<feature type="transmembrane region" description="Helical" evidence="1">
    <location>
        <begin position="128"/>
        <end position="148"/>
    </location>
</feature>
<organism evidence="3 4">
    <name type="scientific">Pirellula staleyi (strain ATCC 27377 / DSM 6068 / ICPB 4128)</name>
    <name type="common">Pirella staleyi</name>
    <dbReference type="NCBI Taxonomy" id="530564"/>
    <lineage>
        <taxon>Bacteria</taxon>
        <taxon>Pseudomonadati</taxon>
        <taxon>Planctomycetota</taxon>
        <taxon>Planctomycetia</taxon>
        <taxon>Pirellulales</taxon>
        <taxon>Pirellulaceae</taxon>
        <taxon>Pirellula</taxon>
    </lineage>
</organism>
<dbReference type="KEGG" id="psl:Psta_3397"/>
<dbReference type="eggNOG" id="ENOG5030UJN">
    <property type="taxonomic scope" value="Bacteria"/>
</dbReference>
<sequence length="183" mass="20274">MNLVGELEKLSALHAAGALSAEEFAAAKQKLLASDTSGIHFISDDVGLLETLQERVEAIESRQATIQLDRCWDVESRRYQIVGKHGVRSVPTVIDSLILGIGVCGIGGLTMLSLWFLPPLRDPGGPLLFVFGLVTVAAGLGCSYYWYVTARNFKRAEKRYRDRRRELSNASAPEEWLAQQRIK</sequence>
<accession>D2QXY4</accession>
<protein>
    <recommendedName>
        <fullName evidence="2">SHOCT domain-containing protein</fullName>
    </recommendedName>
</protein>
<feature type="domain" description="SHOCT" evidence="2">
    <location>
        <begin position="6"/>
        <end position="32"/>
    </location>
</feature>
<dbReference type="InterPro" id="IPR018649">
    <property type="entry name" value="SHOCT"/>
</dbReference>
<keyword evidence="1" id="KW-0472">Membrane</keyword>
<dbReference type="Proteomes" id="UP000001887">
    <property type="component" value="Chromosome"/>
</dbReference>
<proteinExistence type="predicted"/>
<keyword evidence="4" id="KW-1185">Reference proteome</keyword>
<name>D2QXY4_PIRSD</name>